<sequence length="164" mass="19788">MRMEQKFAVKIQPEKVDALYEEFQQWYSTLCLFHDEILFFDRLINSYVFVPHTSDFFERLENYRNRIWHSKEEIITLKKALKMHKRGIAGMLECDDESCDILFYQKHEQLKKTIEAYTKKSRNLRNEIFNYAASILKNRKSKPSSQIMHYPLNHLEGRDFLTAP</sequence>
<evidence type="ECO:0000313" key="1">
    <source>
        <dbReference type="EMBL" id="MBD1263148.1"/>
    </source>
</evidence>
<reference evidence="1 4" key="2">
    <citation type="submission" date="2020-07" db="EMBL/GenBank/DDBJ databases">
        <title>The draft genome sequence of Maribacter polysiphoniae KCTC 22021.</title>
        <authorList>
            <person name="Mu L."/>
        </authorList>
    </citation>
    <scope>NUCLEOTIDE SEQUENCE [LARGE SCALE GENOMIC DNA]</scope>
    <source>
        <strain evidence="1 4">KCTC 22021</strain>
    </source>
</reference>
<accession>A0A316DNM6</accession>
<dbReference type="EMBL" id="JACWLN010000018">
    <property type="protein sequence ID" value="MBD1263148.1"/>
    <property type="molecule type" value="Genomic_DNA"/>
</dbReference>
<comment type="caution">
    <text evidence="2">The sequence shown here is derived from an EMBL/GenBank/DDBJ whole genome shotgun (WGS) entry which is preliminary data.</text>
</comment>
<gene>
    <name evidence="1" type="ORF">HZY62_21340</name>
    <name evidence="2" type="ORF">LX92_04364</name>
</gene>
<dbReference type="EMBL" id="QGGQ01000018">
    <property type="protein sequence ID" value="PWK18353.1"/>
    <property type="molecule type" value="Genomic_DNA"/>
</dbReference>
<name>A0A316DNM6_9FLAO</name>
<dbReference type="Proteomes" id="UP000245667">
    <property type="component" value="Unassembled WGS sequence"/>
</dbReference>
<dbReference type="AlphaFoldDB" id="A0A316DNM6"/>
<protein>
    <submittedName>
        <fullName evidence="2">Uncharacterized protein</fullName>
    </submittedName>
</protein>
<dbReference type="Proteomes" id="UP000651837">
    <property type="component" value="Unassembled WGS sequence"/>
</dbReference>
<dbReference type="RefSeq" id="WP_146197897.1">
    <property type="nucleotide sequence ID" value="NZ_JACWLN010000018.1"/>
</dbReference>
<evidence type="ECO:0000313" key="4">
    <source>
        <dbReference type="Proteomes" id="UP000651837"/>
    </source>
</evidence>
<reference evidence="2 3" key="1">
    <citation type="submission" date="2018-05" db="EMBL/GenBank/DDBJ databases">
        <title>Genomic Encyclopedia of Archaeal and Bacterial Type Strains, Phase II (KMG-II): from individual species to whole genera.</title>
        <authorList>
            <person name="Goeker M."/>
        </authorList>
    </citation>
    <scope>NUCLEOTIDE SEQUENCE [LARGE SCALE GENOMIC DNA]</scope>
    <source>
        <strain evidence="2 3">DSM 23514</strain>
    </source>
</reference>
<evidence type="ECO:0000313" key="3">
    <source>
        <dbReference type="Proteomes" id="UP000245667"/>
    </source>
</evidence>
<organism evidence="2 3">
    <name type="scientific">Maribacter polysiphoniae</name>
    <dbReference type="NCBI Taxonomy" id="429344"/>
    <lineage>
        <taxon>Bacteria</taxon>
        <taxon>Pseudomonadati</taxon>
        <taxon>Bacteroidota</taxon>
        <taxon>Flavobacteriia</taxon>
        <taxon>Flavobacteriales</taxon>
        <taxon>Flavobacteriaceae</taxon>
        <taxon>Maribacter</taxon>
    </lineage>
</organism>
<dbReference type="OrthoDB" id="1431622at2"/>
<evidence type="ECO:0000313" key="2">
    <source>
        <dbReference type="EMBL" id="PWK18353.1"/>
    </source>
</evidence>
<proteinExistence type="predicted"/>
<keyword evidence="4" id="KW-1185">Reference proteome</keyword>